<keyword evidence="4" id="KW-1185">Reference proteome</keyword>
<dbReference type="Gene3D" id="2.30.180.10">
    <property type="entry name" value="FAS1 domain"/>
    <property type="match status" value="4"/>
</dbReference>
<feature type="compositionally biased region" description="Low complexity" evidence="1">
    <location>
        <begin position="558"/>
        <end position="571"/>
    </location>
</feature>
<name>A0A6A4VW96_AMPAM</name>
<dbReference type="Proteomes" id="UP000440578">
    <property type="component" value="Unassembled WGS sequence"/>
</dbReference>
<sequence length="613" mass="67297">MIGTFTVAMVRRFVSAILDAGLESELRRDGAFTLFLPTNEAFDQMSESLRGSLEAQAGNPLSPVLLYHLLDGKLTTKEMRADQLVETRSGAQLRLSKYSNQMTTVNCNPLIRRDQKATNGVLHLIGAVLDPSTISSSSVVDLVIQDGRFNILTDALEKSGYIQELRRMPNALTIMAPSDEAFQKLPEKRLEKILSDKAARHALLKNHVVPHPVCKSAVIGEHKMRTDADNKVAFNCDKKSVFVERAQMSQEEMSGQNGVVHVLDELLIPDRAMNFLELAEKYSLLTFLSLVRVAGLEEAFGDFGDYTLFVPNENAFLAVSESVMEKARSDPEAARQLLLFHGTQGRILSNGISDGQVEMSLDEENPLRLQVHRSALAVENGIIQRADIEAQNGVLHIIDRVLLPSNKTIEEILREKGEFSFFLAAMERASAYDAKALELQLQGVATVFAPTDTAFRALGQTQMDAILNDRETLLKTVKNHVSTRILSSGSFQPDLTYQVATKQGSVDLRREGNQFTVDGVRVREWDITNANGILHLIDGVLVPRERRQTAGGHGYISGSGSSSSSSSSSSSRRVISTNGYKKTVISHTRRTEVSSSGSTSHSSSFSKVVSSSG</sequence>
<gene>
    <name evidence="3" type="primary">POSTN</name>
    <name evidence="3" type="ORF">FJT64_004191</name>
</gene>
<dbReference type="PROSITE" id="PS50213">
    <property type="entry name" value="FAS1"/>
    <property type="match status" value="4"/>
</dbReference>
<dbReference type="InterPro" id="IPR000782">
    <property type="entry name" value="FAS1_domain"/>
</dbReference>
<dbReference type="SMART" id="SM00554">
    <property type="entry name" value="FAS1"/>
    <property type="match status" value="4"/>
</dbReference>
<dbReference type="InterPro" id="IPR050904">
    <property type="entry name" value="Adhesion/Biosynth-related"/>
</dbReference>
<organism evidence="3 4">
    <name type="scientific">Amphibalanus amphitrite</name>
    <name type="common">Striped barnacle</name>
    <name type="synonym">Balanus amphitrite</name>
    <dbReference type="NCBI Taxonomy" id="1232801"/>
    <lineage>
        <taxon>Eukaryota</taxon>
        <taxon>Metazoa</taxon>
        <taxon>Ecdysozoa</taxon>
        <taxon>Arthropoda</taxon>
        <taxon>Crustacea</taxon>
        <taxon>Multicrustacea</taxon>
        <taxon>Cirripedia</taxon>
        <taxon>Thoracica</taxon>
        <taxon>Thoracicalcarea</taxon>
        <taxon>Balanomorpha</taxon>
        <taxon>Balanoidea</taxon>
        <taxon>Balanidae</taxon>
        <taxon>Amphibalaninae</taxon>
        <taxon>Amphibalanus</taxon>
    </lineage>
</organism>
<protein>
    <submittedName>
        <fullName evidence="3">Periostin</fullName>
    </submittedName>
</protein>
<accession>A0A6A4VW96</accession>
<feature type="domain" description="FAS1" evidence="2">
    <location>
        <begin position="136"/>
        <end position="267"/>
    </location>
</feature>
<dbReference type="AlphaFoldDB" id="A0A6A4VW96"/>
<proteinExistence type="predicted"/>
<dbReference type="GO" id="GO:0031012">
    <property type="term" value="C:extracellular matrix"/>
    <property type="evidence" value="ECO:0007669"/>
    <property type="project" value="TreeGrafter"/>
</dbReference>
<dbReference type="GO" id="GO:0005615">
    <property type="term" value="C:extracellular space"/>
    <property type="evidence" value="ECO:0007669"/>
    <property type="project" value="TreeGrafter"/>
</dbReference>
<evidence type="ECO:0000256" key="1">
    <source>
        <dbReference type="SAM" id="MobiDB-lite"/>
    </source>
</evidence>
<feature type="region of interest" description="Disordered" evidence="1">
    <location>
        <begin position="551"/>
        <end position="613"/>
    </location>
</feature>
<dbReference type="InterPro" id="IPR036378">
    <property type="entry name" value="FAS1_dom_sf"/>
</dbReference>
<evidence type="ECO:0000313" key="3">
    <source>
        <dbReference type="EMBL" id="KAF0298435.1"/>
    </source>
</evidence>
<dbReference type="GO" id="GO:0030198">
    <property type="term" value="P:extracellular matrix organization"/>
    <property type="evidence" value="ECO:0007669"/>
    <property type="project" value="TreeGrafter"/>
</dbReference>
<dbReference type="GO" id="GO:0007155">
    <property type="term" value="P:cell adhesion"/>
    <property type="evidence" value="ECO:0007669"/>
    <property type="project" value="TreeGrafter"/>
</dbReference>
<feature type="domain" description="FAS1" evidence="2">
    <location>
        <begin position="271"/>
        <end position="402"/>
    </location>
</feature>
<dbReference type="Pfam" id="PF02469">
    <property type="entry name" value="Fasciclin"/>
    <property type="match status" value="4"/>
</dbReference>
<feature type="domain" description="FAS1" evidence="2">
    <location>
        <begin position="1"/>
        <end position="129"/>
    </location>
</feature>
<feature type="compositionally biased region" description="Low complexity" evidence="1">
    <location>
        <begin position="593"/>
        <end position="613"/>
    </location>
</feature>
<dbReference type="SUPFAM" id="SSF82153">
    <property type="entry name" value="FAS1 domain"/>
    <property type="match status" value="4"/>
</dbReference>
<comment type="caution">
    <text evidence="3">The sequence shown here is derived from an EMBL/GenBank/DDBJ whole genome shotgun (WGS) entry which is preliminary data.</text>
</comment>
<evidence type="ECO:0000313" key="4">
    <source>
        <dbReference type="Proteomes" id="UP000440578"/>
    </source>
</evidence>
<dbReference type="OrthoDB" id="286301at2759"/>
<evidence type="ECO:0000259" key="2">
    <source>
        <dbReference type="PROSITE" id="PS50213"/>
    </source>
</evidence>
<reference evidence="3 4" key="1">
    <citation type="submission" date="2019-07" db="EMBL/GenBank/DDBJ databases">
        <title>Draft genome assembly of a fouling barnacle, Amphibalanus amphitrite (Darwin, 1854): The first reference genome for Thecostraca.</title>
        <authorList>
            <person name="Kim W."/>
        </authorList>
    </citation>
    <scope>NUCLEOTIDE SEQUENCE [LARGE SCALE GENOMIC DNA]</scope>
    <source>
        <strain evidence="3">SNU_AA5</strain>
        <tissue evidence="3">Soma without cirri and trophi</tissue>
    </source>
</reference>
<feature type="domain" description="FAS1" evidence="2">
    <location>
        <begin position="406"/>
        <end position="541"/>
    </location>
</feature>
<dbReference type="EMBL" id="VIIS01001433">
    <property type="protein sequence ID" value="KAF0298435.1"/>
    <property type="molecule type" value="Genomic_DNA"/>
</dbReference>
<dbReference type="GO" id="GO:0050839">
    <property type="term" value="F:cell adhesion molecule binding"/>
    <property type="evidence" value="ECO:0007669"/>
    <property type="project" value="TreeGrafter"/>
</dbReference>
<dbReference type="PANTHER" id="PTHR10900:SF114">
    <property type="entry name" value="FAS1 DOMAIN-CONTAINING PROTEIN"/>
    <property type="match status" value="1"/>
</dbReference>
<dbReference type="PANTHER" id="PTHR10900">
    <property type="entry name" value="PERIOSTIN-RELATED"/>
    <property type="match status" value="1"/>
</dbReference>